<evidence type="ECO:0000313" key="2">
    <source>
        <dbReference type="Proteomes" id="UP000662701"/>
    </source>
</evidence>
<protein>
    <submittedName>
        <fullName evidence="1">Phosphonate C-P lyase system protein PhnG</fullName>
    </submittedName>
</protein>
<keyword evidence="1" id="KW-0456">Lyase</keyword>
<dbReference type="Proteomes" id="UP000662701">
    <property type="component" value="Unassembled WGS sequence"/>
</dbReference>
<dbReference type="GO" id="GO:0016829">
    <property type="term" value="F:lyase activity"/>
    <property type="evidence" value="ECO:0007669"/>
    <property type="project" value="UniProtKB-KW"/>
</dbReference>
<evidence type="ECO:0000313" key="1">
    <source>
        <dbReference type="EMBL" id="MBF0888763.1"/>
    </source>
</evidence>
<gene>
    <name evidence="1" type="primary">phnG</name>
    <name evidence="1" type="ORF">HKD19_09410</name>
</gene>
<dbReference type="NCBIfam" id="TIGR03293">
    <property type="entry name" value="PhnG_redo"/>
    <property type="match status" value="1"/>
</dbReference>
<dbReference type="Pfam" id="PF06754">
    <property type="entry name" value="PhnG"/>
    <property type="match status" value="1"/>
</dbReference>
<reference evidence="1" key="2">
    <citation type="submission" date="2020-11" db="EMBL/GenBank/DDBJ databases">
        <title>Description of novel Gluconobacter species.</title>
        <authorList>
            <person name="Cleenwerck I."/>
            <person name="Cnockaert M."/>
            <person name="Borremans W."/>
            <person name="Wieme A.D."/>
            <person name="De Vuyst L."/>
            <person name="Vandamme P."/>
        </authorList>
    </citation>
    <scope>NUCLEOTIDE SEQUENCE</scope>
    <source>
        <strain evidence="1">LMG 1745</strain>
    </source>
</reference>
<accession>A0ABR9YW39</accession>
<name>A0ABR9YW39_9PROT</name>
<comment type="caution">
    <text evidence="1">The sequence shown here is derived from an EMBL/GenBank/DDBJ whole genome shotgun (WGS) entry which is preliminary data.</text>
</comment>
<dbReference type="EMBL" id="JABCQH010000006">
    <property type="protein sequence ID" value="MBF0888763.1"/>
    <property type="molecule type" value="Genomic_DNA"/>
</dbReference>
<proteinExistence type="predicted"/>
<dbReference type="InterPro" id="IPR009609">
    <property type="entry name" value="Phosphonate_metab_PhnG"/>
</dbReference>
<sequence length="138" mass="15100">MGILARTEHDVLTQHLQQVESLPSFTVLRRPETGLSMVRGRVGADGEAFNFIEATLTRASVTDQNGYTGHSYILGRNEEHAVVAARLDAALQNPTLREGLMTAVIEPLQALETARHAAIEARAAETEVRFFTMATGRL</sequence>
<keyword evidence="2" id="KW-1185">Reference proteome</keyword>
<organism evidence="1 2">
    <name type="scientific">Gluconobacter cadivus</name>
    <dbReference type="NCBI Taxonomy" id="2728101"/>
    <lineage>
        <taxon>Bacteria</taxon>
        <taxon>Pseudomonadati</taxon>
        <taxon>Pseudomonadota</taxon>
        <taxon>Alphaproteobacteria</taxon>
        <taxon>Acetobacterales</taxon>
        <taxon>Acetobacteraceae</taxon>
        <taxon>Gluconobacter</taxon>
    </lineage>
</organism>
<reference evidence="1" key="1">
    <citation type="submission" date="2020-04" db="EMBL/GenBank/DDBJ databases">
        <authorList>
            <person name="Sombolestani A."/>
        </authorList>
    </citation>
    <scope>NUCLEOTIDE SEQUENCE</scope>
    <source>
        <strain evidence="1">LMG 1745</strain>
    </source>
</reference>